<protein>
    <recommendedName>
        <fullName evidence="10">ATP synthase gamma chain</fullName>
    </recommendedName>
    <alternativeName>
        <fullName evidence="10">ATP synthase F1 sector gamma subunit</fullName>
    </alternativeName>
    <alternativeName>
        <fullName evidence="10">F-ATPase gamma subunit</fullName>
    </alternativeName>
</protein>
<keyword evidence="9 10" id="KW-0066">ATP synthesis</keyword>
<reference evidence="11" key="2">
    <citation type="journal article" date="2021" name="PeerJ">
        <title>Extensive microbial diversity within the chicken gut microbiome revealed by metagenomics and culture.</title>
        <authorList>
            <person name="Gilroy R."/>
            <person name="Ravi A."/>
            <person name="Getino M."/>
            <person name="Pursley I."/>
            <person name="Horton D.L."/>
            <person name="Alikhan N.F."/>
            <person name="Baker D."/>
            <person name="Gharbi K."/>
            <person name="Hall N."/>
            <person name="Watson M."/>
            <person name="Adriaenssens E.M."/>
            <person name="Foster-Nyarko E."/>
            <person name="Jarju S."/>
            <person name="Secka A."/>
            <person name="Antonio M."/>
            <person name="Oren A."/>
            <person name="Chaudhuri R.R."/>
            <person name="La Ragione R."/>
            <person name="Hildebrand F."/>
            <person name="Pallen M.J."/>
        </authorList>
    </citation>
    <scope>NUCLEOTIDE SEQUENCE</scope>
    <source>
        <strain evidence="11">CHK123-3438</strain>
    </source>
</reference>
<dbReference type="PANTHER" id="PTHR11693:SF22">
    <property type="entry name" value="ATP SYNTHASE SUBUNIT GAMMA, MITOCHONDRIAL"/>
    <property type="match status" value="1"/>
</dbReference>
<dbReference type="Gene3D" id="1.10.287.80">
    <property type="entry name" value="ATP synthase, gamma subunit, helix hairpin domain"/>
    <property type="match status" value="1"/>
</dbReference>
<dbReference type="EMBL" id="DVKS01000164">
    <property type="protein sequence ID" value="HIT42338.1"/>
    <property type="molecule type" value="Genomic_DNA"/>
</dbReference>
<dbReference type="GO" id="GO:0042777">
    <property type="term" value="P:proton motive force-driven plasma membrane ATP synthesis"/>
    <property type="evidence" value="ECO:0007669"/>
    <property type="project" value="UniProtKB-UniRule"/>
</dbReference>
<comment type="similarity">
    <text evidence="3 10">Belongs to the ATPase gamma chain family.</text>
</comment>
<evidence type="ECO:0000256" key="2">
    <source>
        <dbReference type="ARBA" id="ARBA00004170"/>
    </source>
</evidence>
<evidence type="ECO:0000256" key="8">
    <source>
        <dbReference type="ARBA" id="ARBA00023196"/>
    </source>
</evidence>
<proteinExistence type="inferred from homology"/>
<evidence type="ECO:0000313" key="11">
    <source>
        <dbReference type="EMBL" id="HIT42338.1"/>
    </source>
</evidence>
<keyword evidence="5 10" id="KW-0375">Hydrogen ion transport</keyword>
<dbReference type="InterPro" id="IPR035968">
    <property type="entry name" value="ATP_synth_F1_ATPase_gsu"/>
</dbReference>
<name>A0A9D1GK65_9FIRM</name>
<dbReference type="PROSITE" id="PS00153">
    <property type="entry name" value="ATPASE_GAMMA"/>
    <property type="match status" value="1"/>
</dbReference>
<evidence type="ECO:0000256" key="5">
    <source>
        <dbReference type="ARBA" id="ARBA00022781"/>
    </source>
</evidence>
<dbReference type="Pfam" id="PF00231">
    <property type="entry name" value="ATP-synt"/>
    <property type="match status" value="1"/>
</dbReference>
<dbReference type="InterPro" id="IPR000131">
    <property type="entry name" value="ATP_synth_F1_gsu"/>
</dbReference>
<keyword evidence="6 10" id="KW-0406">Ion transport</keyword>
<comment type="subcellular location">
    <subcellularLocation>
        <location evidence="10">Cell membrane</location>
        <topology evidence="10">Peripheral membrane protein</topology>
    </subcellularLocation>
    <subcellularLocation>
        <location evidence="2">Membrane</location>
        <topology evidence="2">Peripheral membrane protein</topology>
    </subcellularLocation>
</comment>
<accession>A0A9D1GK65</accession>
<organism evidence="11 12">
    <name type="scientific">Candidatus Caccovicinus merdipullorum</name>
    <dbReference type="NCBI Taxonomy" id="2840724"/>
    <lineage>
        <taxon>Bacteria</taxon>
        <taxon>Bacillati</taxon>
        <taxon>Bacillota</taxon>
        <taxon>Clostridia</taxon>
        <taxon>Eubacteriales</taxon>
        <taxon>Candidatus Caccovicinus</taxon>
    </lineage>
</organism>
<evidence type="ECO:0000313" key="12">
    <source>
        <dbReference type="Proteomes" id="UP000886860"/>
    </source>
</evidence>
<keyword evidence="4 10" id="KW-0813">Transport</keyword>
<dbReference type="Proteomes" id="UP000886860">
    <property type="component" value="Unassembled WGS sequence"/>
</dbReference>
<comment type="subunit">
    <text evidence="10">F-type ATPases have 2 components, CF(1) - the catalytic core - and CF(0) - the membrane proton channel. CF(1) has five subunits: alpha(3), beta(3), gamma(1), delta(1), epsilon(1). CF(0) has three main subunits: a, b and c.</text>
</comment>
<keyword evidence="8 10" id="KW-0139">CF(1)</keyword>
<dbReference type="InterPro" id="IPR023632">
    <property type="entry name" value="ATP_synth_F1_gsu_CS"/>
</dbReference>
<dbReference type="AlphaFoldDB" id="A0A9D1GK65"/>
<evidence type="ECO:0000256" key="6">
    <source>
        <dbReference type="ARBA" id="ARBA00023065"/>
    </source>
</evidence>
<dbReference type="SUPFAM" id="SSF52943">
    <property type="entry name" value="ATP synthase (F1-ATPase), gamma subunit"/>
    <property type="match status" value="1"/>
</dbReference>
<evidence type="ECO:0000256" key="9">
    <source>
        <dbReference type="ARBA" id="ARBA00023310"/>
    </source>
</evidence>
<dbReference type="HAMAP" id="MF_00815">
    <property type="entry name" value="ATP_synth_gamma_bact"/>
    <property type="match status" value="1"/>
</dbReference>
<keyword evidence="10" id="KW-1003">Cell membrane</keyword>
<sequence length="286" mass="31696">MASMRDIKRRRDSIESTEQITRAMKLVSTAKLQKARERAEASAAYTKLMYEIICSILGRRENWDCRYGKTETAGRKAVAAVTSNRGLAGGYNNNLIRLILNDERLSAEDTDIYAAGRKGLESLAGKGYTVKADYSKAIDQPSYEEASRMAYEMLDAFSRGEVGEIYLACTFFKNTAVHVPKLIRLLPVDEPAEERDFRQQTAPINYEPDEDQVLDALIPQYISGMIYGGLLEAAASENGARMTAMDSASNNAREMMGMLTLQYNQARQNAITQELTEIVAGANAIG</sequence>
<evidence type="ECO:0000256" key="3">
    <source>
        <dbReference type="ARBA" id="ARBA00007681"/>
    </source>
</evidence>
<gene>
    <name evidence="10 11" type="primary">atpG</name>
    <name evidence="11" type="ORF">IAB60_09660</name>
</gene>
<evidence type="ECO:0000256" key="1">
    <source>
        <dbReference type="ARBA" id="ARBA00003456"/>
    </source>
</evidence>
<dbReference type="GO" id="GO:0005886">
    <property type="term" value="C:plasma membrane"/>
    <property type="evidence" value="ECO:0007669"/>
    <property type="project" value="UniProtKB-SubCell"/>
</dbReference>
<evidence type="ECO:0000256" key="7">
    <source>
        <dbReference type="ARBA" id="ARBA00023136"/>
    </source>
</evidence>
<dbReference type="GO" id="GO:0046933">
    <property type="term" value="F:proton-transporting ATP synthase activity, rotational mechanism"/>
    <property type="evidence" value="ECO:0007669"/>
    <property type="project" value="UniProtKB-UniRule"/>
</dbReference>
<dbReference type="GO" id="GO:0045259">
    <property type="term" value="C:proton-transporting ATP synthase complex"/>
    <property type="evidence" value="ECO:0007669"/>
    <property type="project" value="UniProtKB-KW"/>
</dbReference>
<dbReference type="GO" id="GO:0005524">
    <property type="term" value="F:ATP binding"/>
    <property type="evidence" value="ECO:0007669"/>
    <property type="project" value="UniProtKB-UniRule"/>
</dbReference>
<comment type="function">
    <text evidence="1 10">Produces ATP from ADP in the presence of a proton gradient across the membrane. The gamma chain is believed to be important in regulating ATPase activity and the flow of protons through the CF(0) complex.</text>
</comment>
<comment type="caution">
    <text evidence="11">The sequence shown here is derived from an EMBL/GenBank/DDBJ whole genome shotgun (WGS) entry which is preliminary data.</text>
</comment>
<dbReference type="CDD" id="cd12151">
    <property type="entry name" value="F1-ATPase_gamma"/>
    <property type="match status" value="1"/>
</dbReference>
<keyword evidence="7 10" id="KW-0472">Membrane</keyword>
<dbReference type="PANTHER" id="PTHR11693">
    <property type="entry name" value="ATP SYNTHASE GAMMA CHAIN"/>
    <property type="match status" value="1"/>
</dbReference>
<dbReference type="NCBIfam" id="TIGR01146">
    <property type="entry name" value="ATPsyn_F1gamma"/>
    <property type="match status" value="1"/>
</dbReference>
<dbReference type="Gene3D" id="3.40.1380.10">
    <property type="match status" value="1"/>
</dbReference>
<dbReference type="PRINTS" id="PR00126">
    <property type="entry name" value="ATPASEGAMMA"/>
</dbReference>
<reference evidence="11" key="1">
    <citation type="submission" date="2020-10" db="EMBL/GenBank/DDBJ databases">
        <authorList>
            <person name="Gilroy R."/>
        </authorList>
    </citation>
    <scope>NUCLEOTIDE SEQUENCE</scope>
    <source>
        <strain evidence="11">CHK123-3438</strain>
    </source>
</reference>
<evidence type="ECO:0000256" key="10">
    <source>
        <dbReference type="HAMAP-Rule" id="MF_00815"/>
    </source>
</evidence>
<evidence type="ECO:0000256" key="4">
    <source>
        <dbReference type="ARBA" id="ARBA00022448"/>
    </source>
</evidence>